<dbReference type="OrthoDB" id="2851062at2"/>
<accession>A0A074LSP6</accession>
<evidence type="ECO:0000256" key="1">
    <source>
        <dbReference type="SAM" id="Phobius"/>
    </source>
</evidence>
<comment type="caution">
    <text evidence="2">The sequence shown here is derived from an EMBL/GenBank/DDBJ whole genome shotgun (WGS) entry which is preliminary data.</text>
</comment>
<organism evidence="2 3">
    <name type="scientific">Tumebacillus flagellatus</name>
    <dbReference type="NCBI Taxonomy" id="1157490"/>
    <lineage>
        <taxon>Bacteria</taxon>
        <taxon>Bacillati</taxon>
        <taxon>Bacillota</taxon>
        <taxon>Bacilli</taxon>
        <taxon>Bacillales</taxon>
        <taxon>Alicyclobacillaceae</taxon>
        <taxon>Tumebacillus</taxon>
    </lineage>
</organism>
<dbReference type="Proteomes" id="UP000027931">
    <property type="component" value="Unassembled WGS sequence"/>
</dbReference>
<protein>
    <submittedName>
        <fullName evidence="2">Uncharacterized protein</fullName>
    </submittedName>
</protein>
<keyword evidence="1" id="KW-0812">Transmembrane</keyword>
<feature type="transmembrane region" description="Helical" evidence="1">
    <location>
        <begin position="30"/>
        <end position="48"/>
    </location>
</feature>
<dbReference type="InterPro" id="IPR048147">
    <property type="entry name" value="CBO0543-like"/>
</dbReference>
<keyword evidence="1" id="KW-1133">Transmembrane helix</keyword>
<evidence type="ECO:0000313" key="3">
    <source>
        <dbReference type="Proteomes" id="UP000027931"/>
    </source>
</evidence>
<proteinExistence type="predicted"/>
<name>A0A074LSP6_9BACL</name>
<feature type="transmembrane region" description="Helical" evidence="1">
    <location>
        <begin position="98"/>
        <end position="118"/>
    </location>
</feature>
<feature type="transmembrane region" description="Helical" evidence="1">
    <location>
        <begin position="124"/>
        <end position="143"/>
    </location>
</feature>
<feature type="transmembrane region" description="Helical" evidence="1">
    <location>
        <begin position="68"/>
        <end position="86"/>
    </location>
</feature>
<dbReference type="AlphaFoldDB" id="A0A074LSP6"/>
<dbReference type="RefSeq" id="WP_038083404.1">
    <property type="nucleotide sequence ID" value="NZ_JMIR01000001.1"/>
</dbReference>
<keyword evidence="3" id="KW-1185">Reference proteome</keyword>
<dbReference type="EMBL" id="JMIR01000001">
    <property type="protein sequence ID" value="KEO85156.1"/>
    <property type="molecule type" value="Genomic_DNA"/>
</dbReference>
<gene>
    <name evidence="2" type="ORF">EL26_00950</name>
</gene>
<sequence>MTYSWVVWMVAGIGILYVVFAPKRLPAHECCFLVTFTSSFALVFDLIVGSVYDLYDYGKGGNVELLDIVQVAAINPSLGLALLNFWPRRDSFWIKLLYWGLWTGGLLLLEELWLHLGLLTYRDWSIWKSMLCYPFLFGVLRLGQSIYRGFLPK</sequence>
<feature type="transmembrane region" description="Helical" evidence="1">
    <location>
        <begin position="6"/>
        <end position="23"/>
    </location>
</feature>
<dbReference type="NCBIfam" id="NF041644">
    <property type="entry name" value="CBO0543_fam"/>
    <property type="match status" value="1"/>
</dbReference>
<keyword evidence="1" id="KW-0472">Membrane</keyword>
<evidence type="ECO:0000313" key="2">
    <source>
        <dbReference type="EMBL" id="KEO85156.1"/>
    </source>
</evidence>
<reference evidence="2 3" key="1">
    <citation type="journal article" date="2013" name="Int. J. Syst. Evol. Microbiol.">
        <title>Tumebacillus flagellatus sp. nov., an alpha-amylase/pullulanase-producing bacterium isolated from cassava wastewater.</title>
        <authorList>
            <person name="Wang Q."/>
            <person name="Xie N."/>
            <person name="Qin Y."/>
            <person name="Shen N."/>
            <person name="Zhu J."/>
            <person name="Mi H."/>
            <person name="Huang R."/>
        </authorList>
    </citation>
    <scope>NUCLEOTIDE SEQUENCE [LARGE SCALE GENOMIC DNA]</scope>
    <source>
        <strain evidence="2 3">GST4</strain>
    </source>
</reference>